<gene>
    <name evidence="2" type="ORF">C7M84_011191</name>
</gene>
<evidence type="ECO:0000313" key="2">
    <source>
        <dbReference type="EMBL" id="ROT70515.1"/>
    </source>
</evidence>
<sequence>MIAPLIRKVSVLLTNSGREEEAPHSRSGSQEDLKMQQWSLVLLIGSFWGTACTWHHELADPKEGIKEGDVGSVNLKYVLRGDVAYRSPEPGPRPVESQVIGKDVLYDPGRSPRPMAIDFLDKDDVTLTLHIPSQPIGKENSDYHGNGRQNPPQSMLSKKHQISKQIKDQSVLITKLNGLEEETSLKRLLVEILETLKDCGLLVAYDSVYEHSTLLKEILDLPLRRQVVRVSSAEDMDSVLWGKSSCQAYLFLLGDYRTFLAFNHVLDDSWDYEGR</sequence>
<organism evidence="2 3">
    <name type="scientific">Penaeus vannamei</name>
    <name type="common">Whiteleg shrimp</name>
    <name type="synonym">Litopenaeus vannamei</name>
    <dbReference type="NCBI Taxonomy" id="6689"/>
    <lineage>
        <taxon>Eukaryota</taxon>
        <taxon>Metazoa</taxon>
        <taxon>Ecdysozoa</taxon>
        <taxon>Arthropoda</taxon>
        <taxon>Crustacea</taxon>
        <taxon>Multicrustacea</taxon>
        <taxon>Malacostraca</taxon>
        <taxon>Eumalacostraca</taxon>
        <taxon>Eucarida</taxon>
        <taxon>Decapoda</taxon>
        <taxon>Dendrobranchiata</taxon>
        <taxon>Penaeoidea</taxon>
        <taxon>Penaeidae</taxon>
        <taxon>Penaeus</taxon>
    </lineage>
</organism>
<dbReference type="EMBL" id="QCYY01002414">
    <property type="protein sequence ID" value="ROT70515.1"/>
    <property type="molecule type" value="Genomic_DNA"/>
</dbReference>
<protein>
    <submittedName>
        <fullName evidence="2">Uncharacterized protein</fullName>
    </submittedName>
</protein>
<feature type="region of interest" description="Disordered" evidence="1">
    <location>
        <begin position="135"/>
        <end position="160"/>
    </location>
</feature>
<proteinExistence type="predicted"/>
<dbReference type="AlphaFoldDB" id="A0A423T290"/>
<keyword evidence="3" id="KW-1185">Reference proteome</keyword>
<comment type="caution">
    <text evidence="2">The sequence shown here is derived from an EMBL/GenBank/DDBJ whole genome shotgun (WGS) entry which is preliminary data.</text>
</comment>
<accession>A0A423T290</accession>
<name>A0A423T290_PENVA</name>
<reference evidence="2 3" key="2">
    <citation type="submission" date="2019-01" db="EMBL/GenBank/DDBJ databases">
        <title>The decoding of complex shrimp genome reveals the adaptation for benthos swimmer, frequently molting mechanism and breeding impact on genome.</title>
        <authorList>
            <person name="Sun Y."/>
            <person name="Gao Y."/>
            <person name="Yu Y."/>
        </authorList>
    </citation>
    <scope>NUCLEOTIDE SEQUENCE [LARGE SCALE GENOMIC DNA]</scope>
    <source>
        <tissue evidence="2">Muscle</tissue>
    </source>
</reference>
<evidence type="ECO:0000313" key="3">
    <source>
        <dbReference type="Proteomes" id="UP000283509"/>
    </source>
</evidence>
<reference evidence="2 3" key="1">
    <citation type="submission" date="2018-04" db="EMBL/GenBank/DDBJ databases">
        <authorList>
            <person name="Zhang X."/>
            <person name="Yuan J."/>
            <person name="Li F."/>
            <person name="Xiang J."/>
        </authorList>
    </citation>
    <scope>NUCLEOTIDE SEQUENCE [LARGE SCALE GENOMIC DNA]</scope>
    <source>
        <tissue evidence="2">Muscle</tissue>
    </source>
</reference>
<dbReference type="Proteomes" id="UP000283509">
    <property type="component" value="Unassembled WGS sequence"/>
</dbReference>
<evidence type="ECO:0000256" key="1">
    <source>
        <dbReference type="SAM" id="MobiDB-lite"/>
    </source>
</evidence>
<feature type="compositionally biased region" description="Polar residues" evidence="1">
    <location>
        <begin position="147"/>
        <end position="156"/>
    </location>
</feature>